<dbReference type="SUPFAM" id="SSF82171">
    <property type="entry name" value="DPP6 N-terminal domain-like"/>
    <property type="match status" value="1"/>
</dbReference>
<sequence>MFARRLPLLLGSALLLSIAPVAAQQDAPAENPDIARYVTPPPEIERILRTDKNYAELDYLSPDGAHFLVPLENELSTLELMSKETYRLAELELRPQTDRLWHLDTYGIYDIRFYSMAQRRFVEVDVPDDTFLSDFTWSPDGSRIAFLAHLPSHTEVWTADPATGRASSLSDARVLATVGTSAGGQGNRPSNMLQWTPEGTLITLLVPEDRGPEPARNRIPDGPVTRHTRGEPTGSPTYPNLLEDEHDARLFEFYTTAQIAELAEGRAPRPIGEPGMVTSIQISPDGDWLMVDRMHRPFSYIASYRSFPTSSTLVSVADGTVVQTLSEQPLREGRGGFGGGGGGNGPRSFAWRPDGAGLTFLQRAERAEGAPADAPRPDRVMLATAPAFDLDAASVVIESADPIASGVTWSLDAAHAFASVRGDDGTSLVHWTVGGSNTPDVLLPPNDSDDPTDRPGDLWTRLTGNGIPYAMVTTDGDATWLEGDGLKADFRPQPFVDRVAFDGSITRVFEGARDSFDRPLAALDDDLEQMIVSRESKSDFPDSFLWSMDGGWGDNLTENVDPFPEITAARRLDFSFTRTDGLEVQGRVSLPVGYREGDRVPAIFWTYPREFEQAEQYTRSAIGARNHNAFTHMSWLRWSDMWLAAGYALVYPDIPIIGENYNDTYIASLIDAMYGAIRAVDGLGVIDIDRIGHGGHSYGAFATANILANAPFFKAGIAGDGAYNRSLTPDGFQAERRSIWEAPSTYIEMSPFFRADQIETPLLIYHGGDDNNTGTFPVQSRRLISALTILGKTAVLYEYPYESHTPRAIENKLDMWARFVDWFDRYVKDADTGTSAIVSDGEGPGGD</sequence>
<dbReference type="Proteomes" id="UP001484239">
    <property type="component" value="Unassembled WGS sequence"/>
</dbReference>
<keyword evidence="6" id="KW-1185">Reference proteome</keyword>
<dbReference type="InterPro" id="IPR001375">
    <property type="entry name" value="Peptidase_S9_cat"/>
</dbReference>
<reference evidence="5 6" key="1">
    <citation type="submission" date="2024-02" db="EMBL/GenBank/DDBJ databases">
        <title>A novel Gemmatimonadota bacterium.</title>
        <authorList>
            <person name="Du Z.-J."/>
            <person name="Ye Y.-Q."/>
        </authorList>
    </citation>
    <scope>NUCLEOTIDE SEQUENCE [LARGE SCALE GENOMIC DNA]</scope>
    <source>
        <strain evidence="5 6">DH-20</strain>
    </source>
</reference>
<evidence type="ECO:0000259" key="4">
    <source>
        <dbReference type="Pfam" id="PF00326"/>
    </source>
</evidence>
<evidence type="ECO:0000256" key="2">
    <source>
        <dbReference type="SAM" id="MobiDB-lite"/>
    </source>
</evidence>
<evidence type="ECO:0000256" key="3">
    <source>
        <dbReference type="SAM" id="SignalP"/>
    </source>
</evidence>
<protein>
    <submittedName>
        <fullName evidence="5">Prolyl oligopeptidase family serine peptidase</fullName>
    </submittedName>
</protein>
<feature type="compositionally biased region" description="Basic and acidic residues" evidence="2">
    <location>
        <begin position="208"/>
        <end position="219"/>
    </location>
</feature>
<accession>A0ABU9E9M3</accession>
<dbReference type="Gene3D" id="3.40.50.1820">
    <property type="entry name" value="alpha/beta hydrolase"/>
    <property type="match status" value="1"/>
</dbReference>
<dbReference type="SUPFAM" id="SSF50960">
    <property type="entry name" value="TolB, C-terminal domain"/>
    <property type="match status" value="1"/>
</dbReference>
<keyword evidence="3" id="KW-0732">Signal</keyword>
<feature type="signal peptide" evidence="3">
    <location>
        <begin position="1"/>
        <end position="23"/>
    </location>
</feature>
<gene>
    <name evidence="5" type="ORF">WI372_07555</name>
</gene>
<evidence type="ECO:0000313" key="5">
    <source>
        <dbReference type="EMBL" id="MEK9500828.1"/>
    </source>
</evidence>
<keyword evidence="1" id="KW-0378">Hydrolase</keyword>
<evidence type="ECO:0000313" key="6">
    <source>
        <dbReference type="Proteomes" id="UP001484239"/>
    </source>
</evidence>
<dbReference type="EMBL" id="JBBHLI010000003">
    <property type="protein sequence ID" value="MEK9500828.1"/>
    <property type="molecule type" value="Genomic_DNA"/>
</dbReference>
<dbReference type="Pfam" id="PF00326">
    <property type="entry name" value="Peptidase_S9"/>
    <property type="match status" value="1"/>
</dbReference>
<organism evidence="5 6">
    <name type="scientific">Gaopeijia maritima</name>
    <dbReference type="NCBI Taxonomy" id="3119007"/>
    <lineage>
        <taxon>Bacteria</taxon>
        <taxon>Pseudomonadati</taxon>
        <taxon>Gemmatimonadota</taxon>
        <taxon>Longimicrobiia</taxon>
        <taxon>Gaopeijiales</taxon>
        <taxon>Gaopeijiaceae</taxon>
        <taxon>Gaopeijia</taxon>
    </lineage>
</organism>
<dbReference type="SUPFAM" id="SSF53474">
    <property type="entry name" value="alpha/beta-Hydrolases"/>
    <property type="match status" value="1"/>
</dbReference>
<feature type="region of interest" description="Disordered" evidence="2">
    <location>
        <begin position="208"/>
        <end position="240"/>
    </location>
</feature>
<dbReference type="RefSeq" id="WP_405286674.1">
    <property type="nucleotide sequence ID" value="NZ_JBBHLI010000003.1"/>
</dbReference>
<dbReference type="PANTHER" id="PTHR42776:SF28">
    <property type="entry name" value="GLUTAMYL ENDOPEPTIDASE, CHLOROPLASTIC-RELATED"/>
    <property type="match status" value="1"/>
</dbReference>
<comment type="caution">
    <text evidence="5">The sequence shown here is derived from an EMBL/GenBank/DDBJ whole genome shotgun (WGS) entry which is preliminary data.</text>
</comment>
<dbReference type="InterPro" id="IPR011042">
    <property type="entry name" value="6-blade_b-propeller_TolB-like"/>
</dbReference>
<name>A0ABU9E9M3_9BACT</name>
<dbReference type="Gene3D" id="2.120.10.30">
    <property type="entry name" value="TolB, C-terminal domain"/>
    <property type="match status" value="1"/>
</dbReference>
<dbReference type="PANTHER" id="PTHR42776">
    <property type="entry name" value="SERINE PEPTIDASE S9 FAMILY MEMBER"/>
    <property type="match status" value="1"/>
</dbReference>
<dbReference type="InterPro" id="IPR029058">
    <property type="entry name" value="AB_hydrolase_fold"/>
</dbReference>
<feature type="chain" id="PRO_5045137899" evidence="3">
    <location>
        <begin position="24"/>
        <end position="847"/>
    </location>
</feature>
<feature type="domain" description="Peptidase S9 prolyl oligopeptidase catalytic" evidence="4">
    <location>
        <begin position="676"/>
        <end position="828"/>
    </location>
</feature>
<proteinExistence type="predicted"/>
<evidence type="ECO:0000256" key="1">
    <source>
        <dbReference type="ARBA" id="ARBA00022801"/>
    </source>
</evidence>